<feature type="compositionally biased region" description="Basic and acidic residues" evidence="1">
    <location>
        <begin position="1"/>
        <end position="16"/>
    </location>
</feature>
<organism evidence="2 3">
    <name type="scientific">Trametes coccinea (strain BRFM310)</name>
    <name type="common">Pycnoporus coccineus</name>
    <dbReference type="NCBI Taxonomy" id="1353009"/>
    <lineage>
        <taxon>Eukaryota</taxon>
        <taxon>Fungi</taxon>
        <taxon>Dikarya</taxon>
        <taxon>Basidiomycota</taxon>
        <taxon>Agaricomycotina</taxon>
        <taxon>Agaricomycetes</taxon>
        <taxon>Polyporales</taxon>
        <taxon>Polyporaceae</taxon>
        <taxon>Trametes</taxon>
    </lineage>
</organism>
<dbReference type="Proteomes" id="UP000193067">
    <property type="component" value="Unassembled WGS sequence"/>
</dbReference>
<keyword evidence="3" id="KW-1185">Reference proteome</keyword>
<protein>
    <submittedName>
        <fullName evidence="2">Uncharacterized protein</fullName>
    </submittedName>
</protein>
<evidence type="ECO:0000256" key="1">
    <source>
        <dbReference type="SAM" id="MobiDB-lite"/>
    </source>
</evidence>
<sequence length="193" mass="21857">MNATALRHDDRVREDGMETASSTPTCSESCIVARRGWIREYRMVCSRRCDSLEHRRRCYARPLRRSRGQSTVRWHGGHFVEVVSYDLVAALICLRGRETEMFSSLVQTVFSHDYSTMSHTIDAMCSRALAALPYHIRAAASPITIEPRPALDTSVLKVSRITFSACDGSVRTRRPYARRPASLSQSRARSCTE</sequence>
<proteinExistence type="predicted"/>
<dbReference type="AlphaFoldDB" id="A0A1Y2IEY5"/>
<name>A0A1Y2IEY5_TRAC3</name>
<gene>
    <name evidence="2" type="ORF">PYCCODRAFT_824442</name>
</gene>
<accession>A0A1Y2IEY5</accession>
<evidence type="ECO:0000313" key="3">
    <source>
        <dbReference type="Proteomes" id="UP000193067"/>
    </source>
</evidence>
<feature type="region of interest" description="Disordered" evidence="1">
    <location>
        <begin position="1"/>
        <end position="24"/>
    </location>
</feature>
<dbReference type="EMBL" id="KZ084126">
    <property type="protein sequence ID" value="OSC99647.1"/>
    <property type="molecule type" value="Genomic_DNA"/>
</dbReference>
<reference evidence="2 3" key="1">
    <citation type="journal article" date="2015" name="Biotechnol. Biofuels">
        <title>Enhanced degradation of softwood versus hardwood by the white-rot fungus Pycnoporus coccineus.</title>
        <authorList>
            <person name="Couturier M."/>
            <person name="Navarro D."/>
            <person name="Chevret D."/>
            <person name="Henrissat B."/>
            <person name="Piumi F."/>
            <person name="Ruiz-Duenas F.J."/>
            <person name="Martinez A.T."/>
            <person name="Grigoriev I.V."/>
            <person name="Riley R."/>
            <person name="Lipzen A."/>
            <person name="Berrin J.G."/>
            <person name="Master E.R."/>
            <person name="Rosso M.N."/>
        </authorList>
    </citation>
    <scope>NUCLEOTIDE SEQUENCE [LARGE SCALE GENOMIC DNA]</scope>
    <source>
        <strain evidence="2 3">BRFM310</strain>
    </source>
</reference>
<evidence type="ECO:0000313" key="2">
    <source>
        <dbReference type="EMBL" id="OSC99647.1"/>
    </source>
</evidence>